<name>A0A7G5B8A5_9CAUD</name>
<keyword evidence="2" id="KW-1185">Reference proteome</keyword>
<dbReference type="Proteomes" id="UP000515762">
    <property type="component" value="Segment"/>
</dbReference>
<protein>
    <submittedName>
        <fullName evidence="1">Uncharacterized protein</fullName>
    </submittedName>
</protein>
<organism evidence="1 2">
    <name type="scientific">Ralstonia phage Anchaing</name>
    <dbReference type="NCBI Taxonomy" id="2759719"/>
    <lineage>
        <taxon>Viruses</taxon>
        <taxon>Duplodnaviria</taxon>
        <taxon>Heunggongvirae</taxon>
        <taxon>Uroviricota</taxon>
        <taxon>Caudoviricetes</taxon>
        <taxon>Autographivirales</taxon>
        <taxon>Autonotataviridae</taxon>
        <taxon>Anchaingvirus</taxon>
        <taxon>Anchaingvirus anchaing</taxon>
    </lineage>
</organism>
<gene>
    <name evidence="1" type="ORF">A1_00008</name>
</gene>
<reference evidence="1 2" key="1">
    <citation type="submission" date="2020-07" db="EMBL/GenBank/DDBJ databases">
        <title>Ralstonia phages.</title>
        <authorList>
            <person name="Trotereau A."/>
            <person name="Boyer C."/>
            <person name="Torres-Barcelo C."/>
        </authorList>
    </citation>
    <scope>NUCLEOTIDE SEQUENCE [LARGE SCALE GENOMIC DNA]</scope>
</reference>
<accession>A0A7G5B8A5</accession>
<evidence type="ECO:0000313" key="1">
    <source>
        <dbReference type="EMBL" id="QMV32528.1"/>
    </source>
</evidence>
<proteinExistence type="predicted"/>
<dbReference type="EMBL" id="MT740728">
    <property type="protein sequence ID" value="QMV32528.1"/>
    <property type="molecule type" value="Genomic_DNA"/>
</dbReference>
<sequence>MAALARPRTDTADAGLYVSQKGPPWSDSDVRPAIARAMPGTRKAMHTSDRGLWCYLRIVKERFSPGRASRIPSYFLVYCLHEAVTTVSHFRVTLSTALHCPVCVSAIVARSAPLVPSKRREVSLWHVLQRHIVKERCRCSFATPWTESSHTSDVLSTAFVVPPY</sequence>
<evidence type="ECO:0000313" key="2">
    <source>
        <dbReference type="Proteomes" id="UP000515762"/>
    </source>
</evidence>